<dbReference type="InterPro" id="IPR012902">
    <property type="entry name" value="N_methyl_site"/>
</dbReference>
<evidence type="ECO:0000313" key="3">
    <source>
        <dbReference type="EMBL" id="HGU33114.1"/>
    </source>
</evidence>
<dbReference type="Pfam" id="PF07963">
    <property type="entry name" value="N_methyl"/>
    <property type="match status" value="1"/>
</dbReference>
<protein>
    <submittedName>
        <fullName evidence="3">Prepilin-type N-terminal cleavage/methylation domain-containing protein</fullName>
    </submittedName>
</protein>
<sequence length="204" mass="22613">MILWVEAWSSRGERRADGKAFIGSQKRIAMGKTLKPRGDGLGSFGFTLIEVAVSLLILAVVVAAVFDALSASRRLSIKADETLEAGRVLGNVLNNRFLIEDLLQRYEDEIEITDVVSQEPEWMVAIRIVPLLLLAEDERDPIDAAGMERMQVCVYRAAAGGWGRENKRYCVERWVRYGTGGSDQAGLKKSRSRKGSEKSRLSAP</sequence>
<name>A0A7C4RRV0_9BACT</name>
<dbReference type="AlphaFoldDB" id="A0A7C4RRV0"/>
<dbReference type="NCBIfam" id="TIGR02532">
    <property type="entry name" value="IV_pilin_GFxxxE"/>
    <property type="match status" value="1"/>
</dbReference>
<feature type="transmembrane region" description="Helical" evidence="2">
    <location>
        <begin position="44"/>
        <end position="69"/>
    </location>
</feature>
<proteinExistence type="predicted"/>
<keyword evidence="2" id="KW-0472">Membrane</keyword>
<gene>
    <name evidence="3" type="ORF">ENS29_09690</name>
</gene>
<reference evidence="3" key="1">
    <citation type="journal article" date="2020" name="mSystems">
        <title>Genome- and Community-Level Interaction Insights into Carbon Utilization and Element Cycling Functions of Hydrothermarchaeota in Hydrothermal Sediment.</title>
        <authorList>
            <person name="Zhou Z."/>
            <person name="Liu Y."/>
            <person name="Xu W."/>
            <person name="Pan J."/>
            <person name="Luo Z.H."/>
            <person name="Li M."/>
        </authorList>
    </citation>
    <scope>NUCLEOTIDE SEQUENCE [LARGE SCALE GENOMIC DNA]</scope>
    <source>
        <strain evidence="3">SpSt-477</strain>
    </source>
</reference>
<evidence type="ECO:0000256" key="2">
    <source>
        <dbReference type="SAM" id="Phobius"/>
    </source>
</evidence>
<evidence type="ECO:0000256" key="1">
    <source>
        <dbReference type="SAM" id="MobiDB-lite"/>
    </source>
</evidence>
<organism evidence="3">
    <name type="scientific">Desulfatirhabdium butyrativorans</name>
    <dbReference type="NCBI Taxonomy" id="340467"/>
    <lineage>
        <taxon>Bacteria</taxon>
        <taxon>Pseudomonadati</taxon>
        <taxon>Thermodesulfobacteriota</taxon>
        <taxon>Desulfobacteria</taxon>
        <taxon>Desulfobacterales</taxon>
        <taxon>Desulfatirhabdiaceae</taxon>
        <taxon>Desulfatirhabdium</taxon>
    </lineage>
</organism>
<feature type="region of interest" description="Disordered" evidence="1">
    <location>
        <begin position="179"/>
        <end position="204"/>
    </location>
</feature>
<feature type="compositionally biased region" description="Basic and acidic residues" evidence="1">
    <location>
        <begin position="194"/>
        <end position="204"/>
    </location>
</feature>
<keyword evidence="2" id="KW-1133">Transmembrane helix</keyword>
<accession>A0A7C4RRV0</accession>
<keyword evidence="2" id="KW-0812">Transmembrane</keyword>
<dbReference type="EMBL" id="DSUH01000226">
    <property type="protein sequence ID" value="HGU33114.1"/>
    <property type="molecule type" value="Genomic_DNA"/>
</dbReference>
<comment type="caution">
    <text evidence="3">The sequence shown here is derived from an EMBL/GenBank/DDBJ whole genome shotgun (WGS) entry which is preliminary data.</text>
</comment>